<reference evidence="4 5" key="1">
    <citation type="journal article" date="2015" name="Nature">
        <title>rRNA introns, odd ribosomes, and small enigmatic genomes across a large radiation of phyla.</title>
        <authorList>
            <person name="Brown C.T."/>
            <person name="Hug L.A."/>
            <person name="Thomas B.C."/>
            <person name="Sharon I."/>
            <person name="Castelle C.J."/>
            <person name="Singh A."/>
            <person name="Wilkins M.J."/>
            <person name="Williams K.H."/>
            <person name="Banfield J.F."/>
        </authorList>
    </citation>
    <scope>NUCLEOTIDE SEQUENCE [LARGE SCALE GENOMIC DNA]</scope>
</reference>
<evidence type="ECO:0000313" key="5">
    <source>
        <dbReference type="Proteomes" id="UP000033860"/>
    </source>
</evidence>
<feature type="domain" description="SIS" evidence="3">
    <location>
        <begin position="38"/>
        <end position="171"/>
    </location>
</feature>
<keyword evidence="2 4" id="KW-0413">Isomerase</keyword>
<dbReference type="GO" id="GO:0004476">
    <property type="term" value="F:mannose-6-phosphate isomerase activity"/>
    <property type="evidence" value="ECO:0007669"/>
    <property type="project" value="InterPro"/>
</dbReference>
<dbReference type="Gene3D" id="3.40.50.10490">
    <property type="entry name" value="Glucose-6-phosphate isomerase like protein, domain 1"/>
    <property type="match status" value="2"/>
</dbReference>
<organism evidence="4 5">
    <name type="scientific">Candidatus Beckwithbacteria bacterium GW2011_GWB1_47_15</name>
    <dbReference type="NCBI Taxonomy" id="1618371"/>
    <lineage>
        <taxon>Bacteria</taxon>
        <taxon>Candidatus Beckwithiibacteriota</taxon>
    </lineage>
</organism>
<evidence type="ECO:0000259" key="3">
    <source>
        <dbReference type="PROSITE" id="PS51464"/>
    </source>
</evidence>
<dbReference type="GO" id="GO:1901135">
    <property type="term" value="P:carbohydrate derivative metabolic process"/>
    <property type="evidence" value="ECO:0007669"/>
    <property type="project" value="InterPro"/>
</dbReference>
<dbReference type="SUPFAM" id="SSF53697">
    <property type="entry name" value="SIS domain"/>
    <property type="match status" value="1"/>
</dbReference>
<dbReference type="InterPro" id="IPR019490">
    <property type="entry name" value="Glu6P/Mann6P_isomerase_C"/>
</dbReference>
<dbReference type="GO" id="GO:0005975">
    <property type="term" value="P:carbohydrate metabolic process"/>
    <property type="evidence" value="ECO:0007669"/>
    <property type="project" value="InterPro"/>
</dbReference>
<comment type="caution">
    <text evidence="4">The sequence shown here is derived from an EMBL/GenBank/DDBJ whole genome shotgun (WGS) entry which is preliminary data.</text>
</comment>
<sequence length="353" mass="38904">MTRLDDIAKQKTLDRSNVYGSIESLAKQTKDALDQAGRVKLPKNPVKNLILSGMGGSGLAARVIESAFFENLSVPLTRIHHYHLPSWAGKQTLVICSSYSGTTEETVSTLKQAIAKKCPTLVITTGGELKKLALKHRLPLYLIDPVQNPSGEPRMAIGYSLVGQLVLVKKAGLLNFTSEEFSDATKTMAQVLAANGRQIPQVKNPAKKLALSLHDKQVIMVAADHLTGALHVVKNQMNENAKQLSHRHDLPELNHHLMEGLKFPATNKKDVVFWLINSGLYLTRIQTRAVLTLDVVNRNGLNAFEYLATAPTRLAQVFEVIQFGALVNYYLTVLNGLDPAPIPWVDYFKKNLG</sequence>
<dbReference type="InterPro" id="IPR001347">
    <property type="entry name" value="SIS_dom"/>
</dbReference>
<evidence type="ECO:0000313" key="4">
    <source>
        <dbReference type="EMBL" id="KKU60771.1"/>
    </source>
</evidence>
<dbReference type="InterPro" id="IPR046348">
    <property type="entry name" value="SIS_dom_sf"/>
</dbReference>
<protein>
    <submittedName>
        <fullName evidence="4">Bifunctional phosphoglucose/phosphomannose isomerase</fullName>
    </submittedName>
</protein>
<accession>A0A0G1RUJ6</accession>
<gene>
    <name evidence="4" type="ORF">UX85_C0007G0058</name>
</gene>
<dbReference type="PROSITE" id="PS51464">
    <property type="entry name" value="SIS"/>
    <property type="match status" value="1"/>
</dbReference>
<proteinExistence type="inferred from homology"/>
<dbReference type="GO" id="GO:0004347">
    <property type="term" value="F:glucose-6-phosphate isomerase activity"/>
    <property type="evidence" value="ECO:0007669"/>
    <property type="project" value="InterPro"/>
</dbReference>
<dbReference type="AlphaFoldDB" id="A0A0G1RUJ6"/>
<dbReference type="Proteomes" id="UP000033860">
    <property type="component" value="Unassembled WGS sequence"/>
</dbReference>
<name>A0A0G1RUJ6_9BACT</name>
<evidence type="ECO:0000256" key="1">
    <source>
        <dbReference type="ARBA" id="ARBA00010523"/>
    </source>
</evidence>
<dbReference type="GO" id="GO:0097367">
    <property type="term" value="F:carbohydrate derivative binding"/>
    <property type="evidence" value="ECO:0007669"/>
    <property type="project" value="InterPro"/>
</dbReference>
<dbReference type="EMBL" id="LCNT01000007">
    <property type="protein sequence ID" value="KKU60771.1"/>
    <property type="molecule type" value="Genomic_DNA"/>
</dbReference>
<evidence type="ECO:0000256" key="2">
    <source>
        <dbReference type="ARBA" id="ARBA00023235"/>
    </source>
</evidence>
<dbReference type="Pfam" id="PF10432">
    <property type="entry name" value="bact-PGI_C"/>
    <property type="match status" value="1"/>
</dbReference>
<comment type="similarity">
    <text evidence="1">Belongs to the PGI/PMI family.</text>
</comment>